<reference evidence="1 3" key="1">
    <citation type="submission" date="2017-11" db="EMBL/GenBank/DDBJ databases">
        <title>Comparitive Functional Genomics of Dry Heat Resistant strains isolated from the Viking Spacecraft.</title>
        <authorList>
            <person name="Seuylemezian A."/>
            <person name="Cooper K."/>
            <person name="Vaishampayan P."/>
        </authorList>
    </citation>
    <scope>NUCLEOTIDE SEQUENCE [LARGE SCALE GENOMIC DNA]</scope>
    <source>
        <strain evidence="1 3">M4.6</strain>
    </source>
</reference>
<dbReference type="OrthoDB" id="2679622at2"/>
<proteinExistence type="predicted"/>
<organism evidence="1 3">
    <name type="scientific">Bacillus canaveralius</name>
    <dbReference type="NCBI Taxonomy" id="1403243"/>
    <lineage>
        <taxon>Bacteria</taxon>
        <taxon>Bacillati</taxon>
        <taxon>Bacillota</taxon>
        <taxon>Bacilli</taxon>
        <taxon>Bacillales</taxon>
        <taxon>Bacillaceae</taxon>
        <taxon>Bacillus</taxon>
    </lineage>
</organism>
<evidence type="ECO:0000313" key="3">
    <source>
        <dbReference type="Proteomes" id="UP000234951"/>
    </source>
</evidence>
<dbReference type="RefSeq" id="WP_101579274.1">
    <property type="nucleotide sequence ID" value="NZ_PGVA01000070.1"/>
</dbReference>
<evidence type="ECO:0000313" key="2">
    <source>
        <dbReference type="EMBL" id="PLR96004.1"/>
    </source>
</evidence>
<evidence type="ECO:0000313" key="4">
    <source>
        <dbReference type="Proteomes" id="UP000235114"/>
    </source>
</evidence>
<name>A0A2N5GGM1_9BACI</name>
<protein>
    <submittedName>
        <fullName evidence="1">DUF2533 domain-containing protein</fullName>
    </submittedName>
</protein>
<accession>A0A2N5GGM1</accession>
<dbReference type="AlphaFoldDB" id="A0A2N5GGM1"/>
<comment type="caution">
    <text evidence="1">The sequence shown here is derived from an EMBL/GenBank/DDBJ whole genome shotgun (WGS) entry which is preliminary data.</text>
</comment>
<evidence type="ECO:0000313" key="1">
    <source>
        <dbReference type="EMBL" id="PLR79907.1"/>
    </source>
</evidence>
<sequence>MSVHEAITKHVKKQNKIIDEFLALDKQREHYIEEAIILCKQGSEFTTDKINQVTGEMNELSKQGIVPPRKYVTVDMVKEYVMKLDRRGDEV</sequence>
<dbReference type="EMBL" id="PGVD01000034">
    <property type="protein sequence ID" value="PLR96004.1"/>
    <property type="molecule type" value="Genomic_DNA"/>
</dbReference>
<dbReference type="EMBL" id="PGVA01000070">
    <property type="protein sequence ID" value="PLR79907.1"/>
    <property type="molecule type" value="Genomic_DNA"/>
</dbReference>
<dbReference type="Pfam" id="PF10752">
    <property type="entry name" value="DUF2533"/>
    <property type="match status" value="1"/>
</dbReference>
<dbReference type="Proteomes" id="UP000234951">
    <property type="component" value="Unassembled WGS sequence"/>
</dbReference>
<reference evidence="2 4" key="2">
    <citation type="submission" date="2017-12" db="EMBL/GenBank/DDBJ databases">
        <title>Comparative Functional Genomics of Dry Heat Resistant strains isolated from the Viking Spacecraft.</title>
        <authorList>
            <person name="Seuylemezian A."/>
            <person name="Cooper K."/>
            <person name="Vaishampayan P."/>
        </authorList>
    </citation>
    <scope>NUCLEOTIDE SEQUENCE [LARGE SCALE GENOMIC DNA]</scope>
    <source>
        <strain evidence="2 4">ATCC 29669</strain>
    </source>
</reference>
<dbReference type="InterPro" id="IPR019688">
    <property type="entry name" value="DUF2533"/>
</dbReference>
<keyword evidence="4" id="KW-1185">Reference proteome</keyword>
<gene>
    <name evidence="1" type="ORF">CU635_20755</name>
    <name evidence="2" type="ORF">CVD25_13185</name>
</gene>
<dbReference type="Proteomes" id="UP000235114">
    <property type="component" value="Unassembled WGS sequence"/>
</dbReference>